<protein>
    <submittedName>
        <fullName evidence="2">Uncharacterized protein</fullName>
    </submittedName>
</protein>
<gene>
    <name evidence="2" type="ORF">VTL71DRAFT_659</name>
</gene>
<feature type="region of interest" description="Disordered" evidence="1">
    <location>
        <begin position="1"/>
        <end position="125"/>
    </location>
</feature>
<feature type="compositionally biased region" description="Polar residues" evidence="1">
    <location>
        <begin position="9"/>
        <end position="47"/>
    </location>
</feature>
<keyword evidence="3" id="KW-1185">Reference proteome</keyword>
<organism evidence="2 3">
    <name type="scientific">Oculimacula yallundae</name>
    <dbReference type="NCBI Taxonomy" id="86028"/>
    <lineage>
        <taxon>Eukaryota</taxon>
        <taxon>Fungi</taxon>
        <taxon>Dikarya</taxon>
        <taxon>Ascomycota</taxon>
        <taxon>Pezizomycotina</taxon>
        <taxon>Leotiomycetes</taxon>
        <taxon>Helotiales</taxon>
        <taxon>Ploettnerulaceae</taxon>
        <taxon>Oculimacula</taxon>
    </lineage>
</organism>
<comment type="caution">
    <text evidence="2">The sequence shown here is derived from an EMBL/GenBank/DDBJ whole genome shotgun (WGS) entry which is preliminary data.</text>
</comment>
<reference evidence="2 3" key="1">
    <citation type="journal article" date="2024" name="Commun. Biol.">
        <title>Comparative genomic analysis of thermophilic fungi reveals convergent evolutionary adaptations and gene losses.</title>
        <authorList>
            <person name="Steindorff A.S."/>
            <person name="Aguilar-Pontes M.V."/>
            <person name="Robinson A.J."/>
            <person name="Andreopoulos B."/>
            <person name="LaButti K."/>
            <person name="Kuo A."/>
            <person name="Mondo S."/>
            <person name="Riley R."/>
            <person name="Otillar R."/>
            <person name="Haridas S."/>
            <person name="Lipzen A."/>
            <person name="Grimwood J."/>
            <person name="Schmutz J."/>
            <person name="Clum A."/>
            <person name="Reid I.D."/>
            <person name="Moisan M.C."/>
            <person name="Butler G."/>
            <person name="Nguyen T.T.M."/>
            <person name="Dewar K."/>
            <person name="Conant G."/>
            <person name="Drula E."/>
            <person name="Henrissat B."/>
            <person name="Hansel C."/>
            <person name="Singer S."/>
            <person name="Hutchinson M.I."/>
            <person name="de Vries R.P."/>
            <person name="Natvig D.O."/>
            <person name="Powell A.J."/>
            <person name="Tsang A."/>
            <person name="Grigoriev I.V."/>
        </authorList>
    </citation>
    <scope>NUCLEOTIDE SEQUENCE [LARGE SCALE GENOMIC DNA]</scope>
    <source>
        <strain evidence="2 3">CBS 494.80</strain>
    </source>
</reference>
<dbReference type="Proteomes" id="UP001595075">
    <property type="component" value="Unassembled WGS sequence"/>
</dbReference>
<evidence type="ECO:0000313" key="2">
    <source>
        <dbReference type="EMBL" id="KAL2075716.1"/>
    </source>
</evidence>
<feature type="compositionally biased region" description="Low complexity" evidence="1">
    <location>
        <begin position="73"/>
        <end position="84"/>
    </location>
</feature>
<name>A0ABR4D0Q2_9HELO</name>
<feature type="region of interest" description="Disordered" evidence="1">
    <location>
        <begin position="218"/>
        <end position="247"/>
    </location>
</feature>
<dbReference type="EMBL" id="JAZHXI010000001">
    <property type="protein sequence ID" value="KAL2075716.1"/>
    <property type="molecule type" value="Genomic_DNA"/>
</dbReference>
<evidence type="ECO:0000256" key="1">
    <source>
        <dbReference type="SAM" id="MobiDB-lite"/>
    </source>
</evidence>
<accession>A0ABR4D0Q2</accession>
<sequence length="247" mass="27367">MDIAKLLCDSSQANGTGYSAQQPETSVAPKSNTDGQVVSGHGLNNSAPMGLPTAPFDGEQARKNQSKPYGYVSSPEANSPSPSSMQLEANRADSVARSSSTVANSEIRHASHNSSEPESPSHMEIDSIPADSVASETSGNNRASCICRKKGLYIRPGAPTIMCRVYGQRRERLMVDDFENDRDKHDAMRWDKWRLNEEERHVSVPYYEDGDSDLEWEDFQKERGKRAGWQPETSHRGPAGVRKRKRV</sequence>
<proteinExistence type="predicted"/>
<evidence type="ECO:0000313" key="3">
    <source>
        <dbReference type="Proteomes" id="UP001595075"/>
    </source>
</evidence>